<organism evidence="2 3">
    <name type="scientific">Luteolibacter yonseiensis</name>
    <dbReference type="NCBI Taxonomy" id="1144680"/>
    <lineage>
        <taxon>Bacteria</taxon>
        <taxon>Pseudomonadati</taxon>
        <taxon>Verrucomicrobiota</taxon>
        <taxon>Verrucomicrobiia</taxon>
        <taxon>Verrucomicrobiales</taxon>
        <taxon>Verrucomicrobiaceae</taxon>
        <taxon>Luteolibacter</taxon>
    </lineage>
</organism>
<name>A0A934VCG2_9BACT</name>
<keyword evidence="1" id="KW-1133">Transmembrane helix</keyword>
<evidence type="ECO:0000313" key="2">
    <source>
        <dbReference type="EMBL" id="MBK1816936.1"/>
    </source>
</evidence>
<feature type="transmembrane region" description="Helical" evidence="1">
    <location>
        <begin position="49"/>
        <end position="68"/>
    </location>
</feature>
<feature type="transmembrane region" description="Helical" evidence="1">
    <location>
        <begin position="7"/>
        <end position="29"/>
    </location>
</feature>
<dbReference type="AlphaFoldDB" id="A0A934VCG2"/>
<protein>
    <submittedName>
        <fullName evidence="2">Uncharacterized protein</fullName>
    </submittedName>
</protein>
<dbReference type="EMBL" id="JAENIK010000011">
    <property type="protein sequence ID" value="MBK1816936.1"/>
    <property type="molecule type" value="Genomic_DNA"/>
</dbReference>
<evidence type="ECO:0000256" key="1">
    <source>
        <dbReference type="SAM" id="Phobius"/>
    </source>
</evidence>
<keyword evidence="3" id="KW-1185">Reference proteome</keyword>
<reference evidence="2" key="1">
    <citation type="submission" date="2021-01" db="EMBL/GenBank/DDBJ databases">
        <title>Modified the classification status of verrucomicrobia.</title>
        <authorList>
            <person name="Feng X."/>
        </authorList>
    </citation>
    <scope>NUCLEOTIDE SEQUENCE</scope>
    <source>
        <strain evidence="2">JCM 18052</strain>
    </source>
</reference>
<comment type="caution">
    <text evidence="2">The sequence shown here is derived from an EMBL/GenBank/DDBJ whole genome shotgun (WGS) entry which is preliminary data.</text>
</comment>
<proteinExistence type="predicted"/>
<gene>
    <name evidence="2" type="ORF">JIN84_15020</name>
</gene>
<evidence type="ECO:0000313" key="3">
    <source>
        <dbReference type="Proteomes" id="UP000600139"/>
    </source>
</evidence>
<keyword evidence="1" id="KW-0472">Membrane</keyword>
<dbReference type="Proteomes" id="UP000600139">
    <property type="component" value="Unassembled WGS sequence"/>
</dbReference>
<sequence>MIYIVKTFIVLFILGWTLFGGWLVVRYGALFGPHRDDPAESVGARSFGVTHICLVWFGAMALAVYFLFR</sequence>
<keyword evidence="1" id="KW-0812">Transmembrane</keyword>
<accession>A0A934VCG2</accession>
<dbReference type="RefSeq" id="WP_200351859.1">
    <property type="nucleotide sequence ID" value="NZ_BAABHZ010000006.1"/>
</dbReference>